<dbReference type="PATRIC" id="fig|2041.4.peg.911"/>
<dbReference type="OrthoDB" id="5240504at2"/>
<dbReference type="STRING" id="2041.AERYTH_04360"/>
<dbReference type="AlphaFoldDB" id="A0A0U4D708"/>
<name>A0A0U4D708_9ACTN</name>
<proteinExistence type="predicted"/>
<evidence type="ECO:0000313" key="4">
    <source>
        <dbReference type="EMBL" id="ALX03986.1"/>
    </source>
</evidence>
<organism evidence="4 5">
    <name type="scientific">Aeromicrobium erythreum</name>
    <dbReference type="NCBI Taxonomy" id="2041"/>
    <lineage>
        <taxon>Bacteria</taxon>
        <taxon>Bacillati</taxon>
        <taxon>Actinomycetota</taxon>
        <taxon>Actinomycetes</taxon>
        <taxon>Propionibacteriales</taxon>
        <taxon>Nocardioidaceae</taxon>
        <taxon>Aeromicrobium</taxon>
    </lineage>
</organism>
<dbReference type="KEGG" id="aer:AERYTH_04360"/>
<feature type="compositionally biased region" description="Basic and acidic residues" evidence="1">
    <location>
        <begin position="29"/>
        <end position="53"/>
    </location>
</feature>
<feature type="region of interest" description="Disordered" evidence="1">
    <location>
        <begin position="18"/>
        <end position="53"/>
    </location>
</feature>
<dbReference type="GO" id="GO:0009317">
    <property type="term" value="C:acetyl-CoA carboxylase complex"/>
    <property type="evidence" value="ECO:0007669"/>
    <property type="project" value="TreeGrafter"/>
</dbReference>
<sequence length="515" mass="53909">MTQLDVPAPDVAVDPAAGAAAQAGRPHHRDVLAQRRADRTARVEPRGRRQHTARERAHLLVDEGTFVEISPLRTAGPSSGSGVVIGWGLVGGRPVVVASHDAAVASGAIGAVFAETVQRAQRIAIDRGHPIVYINDSGGARIHDGIHALHGCGGIFANNVEASRKIPQISLILGPCAGAAAYSPALTDWTIMVKEQGQMFLTGPEIVRAATGEDATADEIGGSGMHTRTSGVAHLEVDDEQAALDAARGILSFLPSHVGGAPALVDPVPARAEAVARLPHVVPDKSSIVFDMHEVLDGVLDDRPRLELSPGHAPSVLTVLAHLDGRPVGIVANQPKARGGILDAKASVKASRFVDFCARYGLPVLTFVDVPGFLPGTVEEGRGVITQGATMLRAYVEAQSPVLTVVVRKAYGGAYIAMGSRSLGADFTWAWSGSEIAVMGPGGAVALLHRRALKDAEDPDALRDELAAEYRENVARPYLAAEAGILDDVIVPEETRDRMVQALGVLAPRVEGGRA</sequence>
<dbReference type="SUPFAM" id="SSF52096">
    <property type="entry name" value="ClpP/crotonase"/>
    <property type="match status" value="2"/>
</dbReference>
<dbReference type="Pfam" id="PF01039">
    <property type="entry name" value="Carboxyl_trans"/>
    <property type="match status" value="1"/>
</dbReference>
<reference evidence="4 5" key="1">
    <citation type="journal article" date="1991" name="Int. J. Syst. Bacteriol.">
        <title>Description of the erythromycin-producing bacterium Arthrobacter sp. strain NRRL B-3381 as Aeromicrobium erythreum gen. nov., sp. nov.</title>
        <authorList>
            <person name="Miller E.S."/>
            <person name="Woese C.R."/>
            <person name="Brenner S."/>
        </authorList>
    </citation>
    <scope>NUCLEOTIDE SEQUENCE [LARGE SCALE GENOMIC DNA]</scope>
    <source>
        <strain evidence="4 5">AR18</strain>
    </source>
</reference>
<evidence type="ECO:0000256" key="1">
    <source>
        <dbReference type="SAM" id="MobiDB-lite"/>
    </source>
</evidence>
<dbReference type="PROSITE" id="PS50989">
    <property type="entry name" value="COA_CT_CTER"/>
    <property type="match status" value="1"/>
</dbReference>
<evidence type="ECO:0000313" key="5">
    <source>
        <dbReference type="Proteomes" id="UP000067689"/>
    </source>
</evidence>
<protein>
    <submittedName>
        <fullName evidence="4">Propionyl-CoA carboxylase</fullName>
    </submittedName>
</protein>
<dbReference type="PANTHER" id="PTHR43842:SF2">
    <property type="entry name" value="PROPIONYL-COA CARBOXYLASE BETA CHAIN, MITOCHONDRIAL"/>
    <property type="match status" value="1"/>
</dbReference>
<dbReference type="Gene3D" id="3.90.226.10">
    <property type="entry name" value="2-enoyl-CoA Hydratase, Chain A, domain 1"/>
    <property type="match status" value="2"/>
</dbReference>
<dbReference type="EMBL" id="CP011502">
    <property type="protein sequence ID" value="ALX03986.1"/>
    <property type="molecule type" value="Genomic_DNA"/>
</dbReference>
<accession>A0A0U4D708</accession>
<dbReference type="RefSeq" id="WP_083516249.1">
    <property type="nucleotide sequence ID" value="NZ_CP011502.1"/>
</dbReference>
<dbReference type="InterPro" id="IPR051047">
    <property type="entry name" value="AccD/PCCB"/>
</dbReference>
<dbReference type="InterPro" id="IPR029045">
    <property type="entry name" value="ClpP/crotonase-like_dom_sf"/>
</dbReference>
<feature type="domain" description="CoA carboxyltransferase N-terminal" evidence="2">
    <location>
        <begin position="7"/>
        <end position="266"/>
    </location>
</feature>
<gene>
    <name evidence="4" type="ORF">AERYTH_04360</name>
</gene>
<evidence type="ECO:0000259" key="2">
    <source>
        <dbReference type="PROSITE" id="PS50980"/>
    </source>
</evidence>
<dbReference type="GO" id="GO:0004658">
    <property type="term" value="F:propionyl-CoA carboxylase activity"/>
    <property type="evidence" value="ECO:0007669"/>
    <property type="project" value="TreeGrafter"/>
</dbReference>
<evidence type="ECO:0000259" key="3">
    <source>
        <dbReference type="PROSITE" id="PS50989"/>
    </source>
</evidence>
<dbReference type="InterPro" id="IPR011763">
    <property type="entry name" value="COA_CT_C"/>
</dbReference>
<dbReference type="InterPro" id="IPR034733">
    <property type="entry name" value="AcCoA_carboxyl_beta"/>
</dbReference>
<dbReference type="PANTHER" id="PTHR43842">
    <property type="entry name" value="PROPIONYL-COA CARBOXYLASE BETA CHAIN"/>
    <property type="match status" value="1"/>
</dbReference>
<dbReference type="Proteomes" id="UP000067689">
    <property type="component" value="Chromosome"/>
</dbReference>
<dbReference type="PROSITE" id="PS50980">
    <property type="entry name" value="COA_CT_NTER"/>
    <property type="match status" value="1"/>
</dbReference>
<feature type="domain" description="CoA carboxyltransferase C-terminal" evidence="3">
    <location>
        <begin position="268"/>
        <end position="515"/>
    </location>
</feature>
<dbReference type="InterPro" id="IPR011762">
    <property type="entry name" value="COA_CT_N"/>
</dbReference>
<keyword evidence="5" id="KW-1185">Reference proteome</keyword>